<dbReference type="PANTHER" id="PTHR39430:SF1">
    <property type="entry name" value="PROTEASE"/>
    <property type="match status" value="1"/>
</dbReference>
<dbReference type="EMBL" id="QOVI01000007">
    <property type="protein sequence ID" value="RXG12284.1"/>
    <property type="molecule type" value="Genomic_DNA"/>
</dbReference>
<feature type="transmembrane region" description="Helical" evidence="1">
    <location>
        <begin position="223"/>
        <end position="243"/>
    </location>
</feature>
<dbReference type="InterPro" id="IPR003675">
    <property type="entry name" value="Rce1/LyrA-like_dom"/>
</dbReference>
<name>A0A4Q0NPM2_9FLAO</name>
<dbReference type="AlphaFoldDB" id="A0A4Q0NPM2"/>
<comment type="caution">
    <text evidence="3">The sequence shown here is derived from an EMBL/GenBank/DDBJ whole genome shotgun (WGS) entry which is preliminary data.</text>
</comment>
<feature type="transmembrane region" description="Helical" evidence="1">
    <location>
        <begin position="195"/>
        <end position="216"/>
    </location>
</feature>
<feature type="transmembrane region" description="Helical" evidence="1">
    <location>
        <begin position="131"/>
        <end position="151"/>
    </location>
</feature>
<feature type="transmembrane region" description="Helical" evidence="1">
    <location>
        <begin position="16"/>
        <end position="36"/>
    </location>
</feature>
<evidence type="ECO:0000313" key="4">
    <source>
        <dbReference type="Proteomes" id="UP000289821"/>
    </source>
</evidence>
<dbReference type="PANTHER" id="PTHR39430">
    <property type="entry name" value="MEMBRANE-ASSOCIATED PROTEASE-RELATED"/>
    <property type="match status" value="1"/>
</dbReference>
<proteinExistence type="predicted"/>
<keyword evidence="1" id="KW-1133">Transmembrane helix</keyword>
<dbReference type="Proteomes" id="UP000289821">
    <property type="component" value="Unassembled WGS sequence"/>
</dbReference>
<sequence length="310" mass="35356">MFIEQAYKGDNAKWKVLITTTLVMGIFILNFIAFLFTSQEDMDKMYEMMKSIPTNISLVLNLVVFIPILILLFILVKYLHNRSILSLTTSRSKFDFKRFSFSLSLILIFTIVGFLISYYLTPEDYILQFDLTNFIILFIISLLMFPFQIGLEEWLFRGYLMQQLGVASKSKWFPLIVTSVLFGVFHSANPEVAEMGAITMVFYIGTGLLLGIMTLMDEGLEMALGFHLGNNFLAAVLVTTDYSALQTDAIFKSTADSSSTLEIIFPVLIIYPIFLGILAYKYKWTDWKEKLFGSVKEPESTKLEDSLVAD</sequence>
<evidence type="ECO:0000256" key="1">
    <source>
        <dbReference type="SAM" id="Phobius"/>
    </source>
</evidence>
<gene>
    <name evidence="3" type="ORF">DSM04_10755</name>
</gene>
<feature type="transmembrane region" description="Helical" evidence="1">
    <location>
        <begin position="99"/>
        <end position="119"/>
    </location>
</feature>
<feature type="transmembrane region" description="Helical" evidence="1">
    <location>
        <begin position="56"/>
        <end position="79"/>
    </location>
</feature>
<keyword evidence="1" id="KW-0812">Transmembrane</keyword>
<dbReference type="GO" id="GO:0004175">
    <property type="term" value="F:endopeptidase activity"/>
    <property type="evidence" value="ECO:0007669"/>
    <property type="project" value="UniProtKB-ARBA"/>
</dbReference>
<protein>
    <recommendedName>
        <fullName evidence="2">CAAX prenyl protease 2/Lysostaphin resistance protein A-like domain-containing protein</fullName>
    </recommendedName>
</protein>
<feature type="transmembrane region" description="Helical" evidence="1">
    <location>
        <begin position="172"/>
        <end position="189"/>
    </location>
</feature>
<organism evidence="3 4">
    <name type="scientific">Leeuwenhoekiella aestuarii</name>
    <dbReference type="NCBI Taxonomy" id="2249426"/>
    <lineage>
        <taxon>Bacteria</taxon>
        <taxon>Pseudomonadati</taxon>
        <taxon>Bacteroidota</taxon>
        <taxon>Flavobacteriia</taxon>
        <taxon>Flavobacteriales</taxon>
        <taxon>Flavobacteriaceae</taxon>
        <taxon>Leeuwenhoekiella</taxon>
    </lineage>
</organism>
<feature type="transmembrane region" description="Helical" evidence="1">
    <location>
        <begin position="263"/>
        <end position="280"/>
    </location>
</feature>
<keyword evidence="4" id="KW-1185">Reference proteome</keyword>
<dbReference type="RefSeq" id="WP_128762433.1">
    <property type="nucleotide sequence ID" value="NZ_QOVI01000007.1"/>
</dbReference>
<evidence type="ECO:0000313" key="3">
    <source>
        <dbReference type="EMBL" id="RXG12284.1"/>
    </source>
</evidence>
<reference evidence="3 4" key="1">
    <citation type="submission" date="2018-07" db="EMBL/GenBank/DDBJ databases">
        <title>Leeuwenhoekiella genomics.</title>
        <authorList>
            <person name="Tahon G."/>
            <person name="Willems A."/>
        </authorList>
    </citation>
    <scope>NUCLEOTIDE SEQUENCE [LARGE SCALE GENOMIC DNA]</scope>
    <source>
        <strain evidence="3 4">R-50232</strain>
    </source>
</reference>
<dbReference type="GO" id="GO:0080120">
    <property type="term" value="P:CAAX-box protein maturation"/>
    <property type="evidence" value="ECO:0007669"/>
    <property type="project" value="UniProtKB-ARBA"/>
</dbReference>
<feature type="domain" description="CAAX prenyl protease 2/Lysostaphin resistance protein A-like" evidence="2">
    <location>
        <begin position="138"/>
        <end position="233"/>
    </location>
</feature>
<dbReference type="Pfam" id="PF02517">
    <property type="entry name" value="Rce1-like"/>
    <property type="match status" value="1"/>
</dbReference>
<keyword evidence="1" id="KW-0472">Membrane</keyword>
<evidence type="ECO:0000259" key="2">
    <source>
        <dbReference type="Pfam" id="PF02517"/>
    </source>
</evidence>
<dbReference type="OrthoDB" id="2806188at2"/>
<accession>A0A4Q0NPM2</accession>